<feature type="binding site" evidence="12">
    <location>
        <position position="69"/>
    </location>
    <ligand>
        <name>Cu cation</name>
        <dbReference type="ChEBI" id="CHEBI:23378"/>
    </ligand>
</feature>
<evidence type="ECO:0000259" key="13">
    <source>
        <dbReference type="Pfam" id="PF00127"/>
    </source>
</evidence>
<dbReference type="CDD" id="cd04219">
    <property type="entry name" value="Plastocyanin"/>
    <property type="match status" value="1"/>
</dbReference>
<dbReference type="InterPro" id="IPR008972">
    <property type="entry name" value="Cupredoxin"/>
</dbReference>
<evidence type="ECO:0000256" key="11">
    <source>
        <dbReference type="ARBA" id="ARBA00023136"/>
    </source>
</evidence>
<dbReference type="InterPro" id="IPR000923">
    <property type="entry name" value="BlueCu_1"/>
</dbReference>
<keyword evidence="6 12" id="KW-0813">Transport</keyword>
<dbReference type="PANTHER" id="PTHR34192">
    <property type="entry name" value="PLASTOCYANIN MAJOR ISOFORM, CHLOROPLASTIC-RELATED"/>
    <property type="match status" value="1"/>
</dbReference>
<dbReference type="InterPro" id="IPR001235">
    <property type="entry name" value="Copper_blue_Plastocyanin"/>
</dbReference>
<evidence type="ECO:0000256" key="4">
    <source>
        <dbReference type="ARBA" id="ARBA00005338"/>
    </source>
</evidence>
<comment type="similarity">
    <text evidence="4 12">Belongs to the plastocyanin family.</text>
</comment>
<name>A0ABV0JIH6_9CYAN</name>
<evidence type="ECO:0000313" key="14">
    <source>
        <dbReference type="EMBL" id="MEP0863243.1"/>
    </source>
</evidence>
<keyword evidence="12" id="KW-0732">Signal</keyword>
<keyword evidence="10 12" id="KW-0793">Thylakoid</keyword>
<evidence type="ECO:0000313" key="15">
    <source>
        <dbReference type="Proteomes" id="UP001442494"/>
    </source>
</evidence>
<evidence type="ECO:0000256" key="10">
    <source>
        <dbReference type="ARBA" id="ARBA00023078"/>
    </source>
</evidence>
<evidence type="ECO:0000256" key="2">
    <source>
        <dbReference type="ARBA" id="ARBA00002820"/>
    </source>
</evidence>
<dbReference type="InterPro" id="IPR023511">
    <property type="entry name" value="Plastocyanin_cyanobac"/>
</dbReference>
<gene>
    <name evidence="12 14" type="primary">petE</name>
    <name evidence="14" type="ORF">NDI37_02025</name>
</gene>
<comment type="cofactor">
    <cofactor evidence="1 12">
        <name>Cu(2+)</name>
        <dbReference type="ChEBI" id="CHEBI:29036"/>
    </cofactor>
</comment>
<dbReference type="Proteomes" id="UP001442494">
    <property type="component" value="Unassembled WGS sequence"/>
</dbReference>
<feature type="binding site" evidence="12">
    <location>
        <position position="119"/>
    </location>
    <ligand>
        <name>Cu cation</name>
        <dbReference type="ChEBI" id="CHEBI:23378"/>
    </ligand>
</feature>
<feature type="domain" description="Blue (type 1) copper" evidence="13">
    <location>
        <begin position="34"/>
        <end position="133"/>
    </location>
</feature>
<dbReference type="SUPFAM" id="SSF49503">
    <property type="entry name" value="Cupredoxins"/>
    <property type="match status" value="1"/>
</dbReference>
<dbReference type="PRINTS" id="PR00156">
    <property type="entry name" value="COPPERBLUE"/>
</dbReference>
<organism evidence="14 15">
    <name type="scientific">Funiculus sociatus GB2-A5</name>
    <dbReference type="NCBI Taxonomy" id="2933946"/>
    <lineage>
        <taxon>Bacteria</taxon>
        <taxon>Bacillati</taxon>
        <taxon>Cyanobacteriota</taxon>
        <taxon>Cyanophyceae</taxon>
        <taxon>Coleofasciculales</taxon>
        <taxon>Coleofasciculaceae</taxon>
        <taxon>Funiculus</taxon>
    </lineage>
</organism>
<keyword evidence="15" id="KW-1185">Reference proteome</keyword>
<comment type="subcellular location">
    <subcellularLocation>
        <location evidence="3 12">Cellular thylakoid membrane</location>
        <topology evidence="3 12">Peripheral membrane protein</topology>
        <orientation evidence="3 12">Lumenal side</orientation>
    </subcellularLocation>
</comment>
<dbReference type="InterPro" id="IPR028871">
    <property type="entry name" value="BlueCu_1_BS"/>
</dbReference>
<proteinExistence type="inferred from homology"/>
<feature type="chain" id="PRO_5044917169" description="Plastocyanin" evidence="12">
    <location>
        <begin position="31"/>
        <end position="135"/>
    </location>
</feature>
<evidence type="ECO:0000256" key="12">
    <source>
        <dbReference type="HAMAP-Rule" id="MF_00566"/>
    </source>
</evidence>
<evidence type="ECO:0000256" key="6">
    <source>
        <dbReference type="ARBA" id="ARBA00022448"/>
    </source>
</evidence>
<dbReference type="PANTHER" id="PTHR34192:SF10">
    <property type="entry name" value="PLASTOCYANIN MAJOR ISOFORM, CHLOROPLASTIC-RELATED"/>
    <property type="match status" value="1"/>
</dbReference>
<dbReference type="PROSITE" id="PS00196">
    <property type="entry name" value="COPPER_BLUE"/>
    <property type="match status" value="1"/>
</dbReference>
<sequence precursor="true">MTFSRSIGLLICTIMLVISSFVMSVSPASADSYTVKMGTDQGLLKFDPANITIKPGDTVKFVNNKLAPHNAVFDDKGVPTGDKALATKLTHTKLLYSPGESYEATFPADTPPGTYTYYCQPHRGAGMVGKITVAG</sequence>
<evidence type="ECO:0000256" key="1">
    <source>
        <dbReference type="ARBA" id="ARBA00001973"/>
    </source>
</evidence>
<evidence type="ECO:0000256" key="5">
    <source>
        <dbReference type="ARBA" id="ARBA00020130"/>
    </source>
</evidence>
<dbReference type="Pfam" id="PF00127">
    <property type="entry name" value="Copper-bind"/>
    <property type="match status" value="1"/>
</dbReference>
<reference evidence="14 15" key="1">
    <citation type="submission" date="2022-04" db="EMBL/GenBank/DDBJ databases">
        <title>Positive selection, recombination, and allopatry shape intraspecific diversity of widespread and dominant cyanobacteria.</title>
        <authorList>
            <person name="Wei J."/>
            <person name="Shu W."/>
            <person name="Hu C."/>
        </authorList>
    </citation>
    <scope>NUCLEOTIDE SEQUENCE [LARGE SCALE GENOMIC DNA]</scope>
    <source>
        <strain evidence="14 15">GB2-A5</strain>
    </source>
</reference>
<feature type="signal peptide" evidence="12">
    <location>
        <begin position="1"/>
        <end position="30"/>
    </location>
</feature>
<keyword evidence="11 12" id="KW-0472">Membrane</keyword>
<evidence type="ECO:0000256" key="9">
    <source>
        <dbReference type="ARBA" id="ARBA00023008"/>
    </source>
</evidence>
<keyword evidence="7 12" id="KW-0479">Metal-binding</keyword>
<dbReference type="InterPro" id="IPR002387">
    <property type="entry name" value="Plastocyanin"/>
</dbReference>
<dbReference type="Gene3D" id="2.60.40.420">
    <property type="entry name" value="Cupredoxins - blue copper proteins"/>
    <property type="match status" value="1"/>
</dbReference>
<protein>
    <recommendedName>
        <fullName evidence="5 12">Plastocyanin</fullName>
    </recommendedName>
</protein>
<evidence type="ECO:0000256" key="8">
    <source>
        <dbReference type="ARBA" id="ARBA00022982"/>
    </source>
</evidence>
<comment type="function">
    <text evidence="2 12">Participates in electron transfer between P700 and the cytochrome b6-f complex in photosystem I.</text>
</comment>
<evidence type="ECO:0000256" key="7">
    <source>
        <dbReference type="ARBA" id="ARBA00022723"/>
    </source>
</evidence>
<keyword evidence="9 12" id="KW-0186">Copper</keyword>
<dbReference type="NCBIfam" id="TIGR02656">
    <property type="entry name" value="cyanin_plasto"/>
    <property type="match status" value="1"/>
</dbReference>
<dbReference type="PRINTS" id="PR00157">
    <property type="entry name" value="PLASTOCYANIN"/>
</dbReference>
<dbReference type="EMBL" id="JAMPKK010000002">
    <property type="protein sequence ID" value="MEP0863243.1"/>
    <property type="molecule type" value="Genomic_DNA"/>
</dbReference>
<accession>A0ABV0JIH6</accession>
<feature type="binding site" evidence="12">
    <location>
        <position position="122"/>
    </location>
    <ligand>
        <name>Cu cation</name>
        <dbReference type="ChEBI" id="CHEBI:23378"/>
    </ligand>
</feature>
<dbReference type="HAMAP" id="MF_00566">
    <property type="entry name" value="Cytb6_f_plastocyanin"/>
    <property type="match status" value="1"/>
</dbReference>
<feature type="binding site" evidence="12">
    <location>
        <position position="127"/>
    </location>
    <ligand>
        <name>Cu cation</name>
        <dbReference type="ChEBI" id="CHEBI:23378"/>
    </ligand>
</feature>
<keyword evidence="8 12" id="KW-0249">Electron transport</keyword>
<evidence type="ECO:0000256" key="3">
    <source>
        <dbReference type="ARBA" id="ARBA00004526"/>
    </source>
</evidence>
<comment type="caution">
    <text evidence="14">The sequence shown here is derived from an EMBL/GenBank/DDBJ whole genome shotgun (WGS) entry which is preliminary data.</text>
</comment>